<dbReference type="InterPro" id="IPR021822">
    <property type="entry name" value="DUF3405"/>
</dbReference>
<evidence type="ECO:0000256" key="1">
    <source>
        <dbReference type="SAM" id="MobiDB-lite"/>
    </source>
</evidence>
<dbReference type="Pfam" id="PF08238">
    <property type="entry name" value="Sel1"/>
    <property type="match status" value="4"/>
</dbReference>
<evidence type="ECO:0000256" key="2">
    <source>
        <dbReference type="SAM" id="SignalP"/>
    </source>
</evidence>
<dbReference type="EMBL" id="VIBQ01000083">
    <property type="protein sequence ID" value="KAB8664822.1"/>
    <property type="molecule type" value="Genomic_DNA"/>
</dbReference>
<feature type="compositionally biased region" description="Polar residues" evidence="1">
    <location>
        <begin position="808"/>
        <end position="819"/>
    </location>
</feature>
<evidence type="ECO:0008006" key="5">
    <source>
        <dbReference type="Google" id="ProtNLM"/>
    </source>
</evidence>
<feature type="compositionally biased region" description="Low complexity" evidence="1">
    <location>
        <begin position="781"/>
        <end position="792"/>
    </location>
</feature>
<feature type="compositionally biased region" description="Polar residues" evidence="1">
    <location>
        <begin position="591"/>
        <end position="602"/>
    </location>
</feature>
<evidence type="ECO:0000313" key="3">
    <source>
        <dbReference type="EMBL" id="KAB8664821.1"/>
    </source>
</evidence>
<feature type="chain" id="PRO_5036148335" description="HCP-like protein" evidence="2">
    <location>
        <begin position="19"/>
        <end position="2306"/>
    </location>
</feature>
<feature type="signal peptide" evidence="2">
    <location>
        <begin position="1"/>
        <end position="18"/>
    </location>
</feature>
<accession>A0A5N6L3T0</accession>
<comment type="caution">
    <text evidence="3">The sequence shown here is derived from an EMBL/GenBank/DDBJ whole genome shotgun (WGS) entry which is preliminary data.</text>
</comment>
<dbReference type="EMBL" id="VIBQ01000083">
    <property type="protein sequence ID" value="KAB8664821.1"/>
    <property type="molecule type" value="Genomic_DNA"/>
</dbReference>
<dbReference type="InterPro" id="IPR006597">
    <property type="entry name" value="Sel1-like"/>
</dbReference>
<name>A0A5N6L3T0_9ROSI</name>
<sequence length="2306" mass="255747">MRWPQLWCCCALLPWAAAVCGYTYRIQPCSFELQVVSTSLICTLIYFIPTPVSTFVPIGNKQSWDQQRQGSGKEGCLFRLASPPTSSSRRCVQTISRVPLSWLPQGIPARLQRIATASPAERQGNGRPGPAAPVWCRKMAELPDQIQQGIATLELAGSTPSAEPDFRHANGGTAAPSSTPPRAPQPDFSLFPKLQQRSANVPPSDEEKEGILESARAAVLASTDPEVQLMWANDALTFVDITSEHDRRMSYQFGTTATTPPAERQMRADAISIVEFLAGQRHPRAEFMKGMWLEFGKFGYREDKAEAFRAYKRAAERGYARAEYRMGMLFESTHQQFEALQHYRAGEKAGDSAACYRLGMTHLLGQLGQPEDFPVAIQLIKHSADHADENAPQGAYVYGMLLANELPQVLVPATILQPNSAEARIHLERSAFLGFSKAQAKMGSAFELCSLGCPFDPTLSLHYNRLAARQGESEAEMSISKWFLCGATGIFNKSEPNAYHFAERAAADGLDTAEFAMGYFNEVGISCSRDIDAALQWYRKAAAKGNKDATARIDAISNQNTLSKNDHEQIAVQRIRSTHASKKGHRPARLANSSQPMPTISDQFKDRRSSADHALPPVVRPISTQSTLPPRSTSVAPYPLDDRPATVAPYPVGDSLRPTSAIADPVSGYMNAAQRPASAAIDGRVGLRPPTSQYPGASQRPQDNRASYGAAGLPTGQRVTGQRQPSGAPPARPPKELVPPYNDIGYSAPADIRRSTRTPDFSSRPPGTPDRTPPRAQQQRVSSGPGPSVAGGRTPSAMSGALPASAQAKPSSQTATSGTKPAVAAATRPPGKGPSTFEEMGIPVSKKDSDCISPFLSRSWIHIPALDAFHMEGAPPKYPLALTFIFGWLLYAPALSIPTIANAAPSNAALQHNHHQKPLLLPSSTDATDPVAPPPPPTTPETTQDTTLVALRFDSVHAADVPGPQYVELPLHQRIAPLSPHTLPLHPLFAEILGTHTVRSTAGHAGAAATTQIVASERAARGVVCVAYPKLRGAWERASLFGARYAALRRRWHAGVGGAFEGLEQEEGGWGRRVGRVKEESEGEGEEWPEVGPVWWTAGDGRVNFEDARERWWLMGREYSSGPDWDASLHFAHFQIFLAATAGSCIAVIVVRCSTGAMQQASELDGLQLSPLAAPDAQADHQTRAGNLKAPPKDVPGYGMAVEGCADEVNTMDGEGEVGHEFRAGDKEEKRYDTIQDVLPSKEERNVNVLARGQRREDNKYHGARVVGELELYNLRRNAQGREVGQSSRARWPPSAQRRRHAPLCDVVSMSGSVELANAIFKRERQCDIRYRVRGAVLCAKKDVRRWVIQEDVACLRRTLDGHSSTRDIDELSRLCYAARSRSQMLQEAKVIGLHMASIFVLILCKFDSCRESHGISVKETLQEVSEDNFAWCQPRLSNSNSHDRPRVWSRHRVYATLEKMGPVTASKLDRQNIDTGWGNELNEGNFQDKKRTCQEPSVSSLFTIRLHAARPPAPIPSAPSPPQRPHTPSFKQRNANLLDPASATIMRAPTARFLNPLRLLPLSRSASYEQLPGYERQNGHAAPLIQSPLKKGRFSIGLPTLSTPGSKRGTWIKNILRALGAVLAVILVIVLLGGGRYAERIDEAAEEAKRIEEHANTRYWEAFPRINGFYNGVRMLVPWSEWVPDPDQDVGQDKAKSKRATSSPLPLPPLVHDPYPNYTSSVYLQDHYPVQECFLDERGEIPTPEIFSYPGVPQHLPLPSFGSYEELGLSHDVCFERFGRLGPYGYGYNAREGGLGLGMRSEQQGAEAVWQQQGKINYKNMDWGSAQKACFEKNKRRFELEGDETFLETHETGRLQSRTANVEQRQESSQVNGKHSGSSKANGGKTISTGKKLVPRTAYVLRAWTGFEYTNYEILTLRAMINELALKSGGEYDVHILLHVKDDTVPIWSSSEVYQKVIEENIPEEFWGITTLWSVQQMKMYYPGPFGEPPANIAGQEIHGVYRSAHFAIQWFAHEHPEYDFVWNWEMDMRHSGHHYEFHQGVAEWAKSQPRKGMWERNEKLWIPELHGSWANFTQFVDQETLEKGDVPVWGPVDFPGSGPIESPESNKPPMGYFDDNAWQWGVGEEADLITFNPIFDPAETNWVFRKDISGYDLEQPIPPRRCAIVTVARLSRRLLDMMHEETYIGKHSAFPEMWPPTVALHHGFKAVYIPHPVYFDRKWPLEYMDQIFNYPETKINSPFGWGEHNWLGSSFYYNSGFSGALWRRWLGEKENNEGGVQAEMEGSGRMCLRSVLHHPIKNEDSPED</sequence>
<dbReference type="PANTHER" id="PTHR36205:SF3">
    <property type="entry name" value="MAJOR FACILITATOR SUPERFAMILY TRANSPORTER"/>
    <property type="match status" value="1"/>
</dbReference>
<gene>
    <name evidence="3" type="ORF">FH972_026246</name>
</gene>
<feature type="compositionally biased region" description="Polar residues" evidence="1">
    <location>
        <begin position="690"/>
        <end position="705"/>
    </location>
</feature>
<dbReference type="Gene3D" id="1.25.40.10">
    <property type="entry name" value="Tetratricopeptide repeat domain"/>
    <property type="match status" value="2"/>
</dbReference>
<protein>
    <recommendedName>
        <fullName evidence="5">HCP-like protein</fullName>
    </recommendedName>
</protein>
<feature type="region of interest" description="Disordered" evidence="1">
    <location>
        <begin position="157"/>
        <end position="189"/>
    </location>
</feature>
<keyword evidence="2" id="KW-0732">Signal</keyword>
<evidence type="ECO:0000313" key="4">
    <source>
        <dbReference type="Proteomes" id="UP000327013"/>
    </source>
</evidence>
<dbReference type="InterPro" id="IPR011990">
    <property type="entry name" value="TPR-like_helical_dom_sf"/>
</dbReference>
<feature type="region of interest" description="Disordered" evidence="1">
    <location>
        <begin position="578"/>
        <end position="652"/>
    </location>
</feature>
<feature type="compositionally biased region" description="Pro residues" evidence="1">
    <location>
        <begin position="1512"/>
        <end position="1526"/>
    </location>
</feature>
<feature type="region of interest" description="Disordered" evidence="1">
    <location>
        <begin position="919"/>
        <end position="943"/>
    </location>
</feature>
<dbReference type="SMART" id="SM00671">
    <property type="entry name" value="SEL1"/>
    <property type="match status" value="6"/>
</dbReference>
<dbReference type="Proteomes" id="UP000327013">
    <property type="component" value="Unassembled WGS sequence"/>
</dbReference>
<feature type="region of interest" description="Disordered" evidence="1">
    <location>
        <begin position="1175"/>
        <end position="1194"/>
    </location>
</feature>
<reference evidence="3 4" key="1">
    <citation type="submission" date="2019-06" db="EMBL/GenBank/DDBJ databases">
        <title>A chromosomal-level reference genome of Carpinus fangiana (Coryloideae, Betulaceae).</title>
        <authorList>
            <person name="Yang X."/>
            <person name="Wang Z."/>
            <person name="Zhang L."/>
            <person name="Hao G."/>
            <person name="Liu J."/>
            <person name="Yang Y."/>
        </authorList>
    </citation>
    <scope>NUCLEOTIDE SEQUENCE [LARGE SCALE GENOMIC DNA]</scope>
    <source>
        <strain evidence="3">Cfa_2016G</strain>
        <tissue evidence="3">Leaf</tissue>
    </source>
</reference>
<feature type="region of interest" description="Disordered" evidence="1">
    <location>
        <begin position="1851"/>
        <end position="1890"/>
    </location>
</feature>
<feature type="region of interest" description="Disordered" evidence="1">
    <location>
        <begin position="1511"/>
        <end position="1534"/>
    </location>
</feature>
<dbReference type="PANTHER" id="PTHR36205">
    <property type="entry name" value="CHROMOSOME 19, WHOLE GENOME SHOTGUN SEQUENCE"/>
    <property type="match status" value="1"/>
</dbReference>
<feature type="compositionally biased region" description="Basic residues" evidence="1">
    <location>
        <begin position="578"/>
        <end position="588"/>
    </location>
</feature>
<proteinExistence type="predicted"/>
<feature type="region of interest" description="Disordered" evidence="1">
    <location>
        <begin position="1688"/>
        <end position="1707"/>
    </location>
</feature>
<dbReference type="Pfam" id="PF11885">
    <property type="entry name" value="DUF3405"/>
    <property type="match status" value="1"/>
</dbReference>
<feature type="compositionally biased region" description="Polar residues" evidence="1">
    <location>
        <begin position="622"/>
        <end position="635"/>
    </location>
</feature>
<organism evidence="3 4">
    <name type="scientific">Carpinus fangiana</name>
    <dbReference type="NCBI Taxonomy" id="176857"/>
    <lineage>
        <taxon>Eukaryota</taxon>
        <taxon>Viridiplantae</taxon>
        <taxon>Streptophyta</taxon>
        <taxon>Embryophyta</taxon>
        <taxon>Tracheophyta</taxon>
        <taxon>Spermatophyta</taxon>
        <taxon>Magnoliopsida</taxon>
        <taxon>eudicotyledons</taxon>
        <taxon>Gunneridae</taxon>
        <taxon>Pentapetalae</taxon>
        <taxon>rosids</taxon>
        <taxon>fabids</taxon>
        <taxon>Fagales</taxon>
        <taxon>Betulaceae</taxon>
        <taxon>Carpinus</taxon>
    </lineage>
</organism>
<keyword evidence="4" id="KW-1185">Reference proteome</keyword>
<dbReference type="SUPFAM" id="SSF81901">
    <property type="entry name" value="HCP-like"/>
    <property type="match status" value="1"/>
</dbReference>
<dbReference type="OrthoDB" id="3353407at2759"/>
<feature type="region of interest" description="Disordered" evidence="1">
    <location>
        <begin position="680"/>
        <end position="842"/>
    </location>
</feature>
<feature type="compositionally biased region" description="Polar residues" evidence="1">
    <location>
        <begin position="1855"/>
        <end position="1890"/>
    </location>
</feature>